<keyword evidence="1" id="KW-0472">Membrane</keyword>
<sequence length="99" mass="10906">PQPTAPSTPEWLDGATPSVRSISARSFKLLRAEGRRLGERRFAAAFSAVTLSALAFYGTDLISMAGRITRLPVEDIDGFIYFVIVFNVVSLVLPKSRYQ</sequence>
<reference evidence="2 3" key="1">
    <citation type="journal article" date="2017" name="Mol. Biol. Evol.">
        <title>The 4-celled Tetrabaena socialis nuclear genome reveals the essential components for genetic control of cell number at the origin of multicellularity in the volvocine lineage.</title>
        <authorList>
            <person name="Featherston J."/>
            <person name="Arakaki Y."/>
            <person name="Hanschen E.R."/>
            <person name="Ferris P.J."/>
            <person name="Michod R.E."/>
            <person name="Olson B.J.S.C."/>
            <person name="Nozaki H."/>
            <person name="Durand P.M."/>
        </authorList>
    </citation>
    <scope>NUCLEOTIDE SEQUENCE [LARGE SCALE GENOMIC DNA]</scope>
    <source>
        <strain evidence="2 3">NIES-571</strain>
    </source>
</reference>
<feature type="non-terminal residue" evidence="2">
    <location>
        <position position="99"/>
    </location>
</feature>
<keyword evidence="1" id="KW-1133">Transmembrane helix</keyword>
<dbReference type="Proteomes" id="UP000236333">
    <property type="component" value="Unassembled WGS sequence"/>
</dbReference>
<evidence type="ECO:0000256" key="1">
    <source>
        <dbReference type="SAM" id="Phobius"/>
    </source>
</evidence>
<evidence type="ECO:0000313" key="3">
    <source>
        <dbReference type="Proteomes" id="UP000236333"/>
    </source>
</evidence>
<protein>
    <submittedName>
        <fullName evidence="2">Uncharacterized protein</fullName>
    </submittedName>
</protein>
<dbReference type="OrthoDB" id="535173at2759"/>
<comment type="caution">
    <text evidence="2">The sequence shown here is derived from an EMBL/GenBank/DDBJ whole genome shotgun (WGS) entry which is preliminary data.</text>
</comment>
<keyword evidence="3" id="KW-1185">Reference proteome</keyword>
<keyword evidence="1" id="KW-0812">Transmembrane</keyword>
<accession>A0A2J7ZRI4</accession>
<evidence type="ECO:0000313" key="2">
    <source>
        <dbReference type="EMBL" id="PNH02868.1"/>
    </source>
</evidence>
<dbReference type="AlphaFoldDB" id="A0A2J7ZRI4"/>
<dbReference type="EMBL" id="PGGS01000584">
    <property type="protein sequence ID" value="PNH02868.1"/>
    <property type="molecule type" value="Genomic_DNA"/>
</dbReference>
<feature type="transmembrane region" description="Helical" evidence="1">
    <location>
        <begin position="41"/>
        <end position="58"/>
    </location>
</feature>
<feature type="non-terminal residue" evidence="2">
    <location>
        <position position="1"/>
    </location>
</feature>
<proteinExistence type="predicted"/>
<feature type="transmembrane region" description="Helical" evidence="1">
    <location>
        <begin position="78"/>
        <end position="94"/>
    </location>
</feature>
<name>A0A2J7ZRI4_9CHLO</name>
<organism evidence="2 3">
    <name type="scientific">Tetrabaena socialis</name>
    <dbReference type="NCBI Taxonomy" id="47790"/>
    <lineage>
        <taxon>Eukaryota</taxon>
        <taxon>Viridiplantae</taxon>
        <taxon>Chlorophyta</taxon>
        <taxon>core chlorophytes</taxon>
        <taxon>Chlorophyceae</taxon>
        <taxon>CS clade</taxon>
        <taxon>Chlamydomonadales</taxon>
        <taxon>Tetrabaenaceae</taxon>
        <taxon>Tetrabaena</taxon>
    </lineage>
</organism>
<gene>
    <name evidence="2" type="ORF">TSOC_011117</name>
</gene>